<name>A0ABS4TYT7_9PSEU</name>
<comment type="caution">
    <text evidence="5">The sequence shown here is derived from an EMBL/GenBank/DDBJ whole genome shotgun (WGS) entry which is preliminary data.</text>
</comment>
<evidence type="ECO:0000313" key="5">
    <source>
        <dbReference type="EMBL" id="MBP2329541.1"/>
    </source>
</evidence>
<dbReference type="Pfam" id="PF13276">
    <property type="entry name" value="HTH_21"/>
    <property type="match status" value="1"/>
</dbReference>
<dbReference type="RefSeq" id="WP_209646302.1">
    <property type="nucleotide sequence ID" value="NZ_JAGINW010000001.1"/>
</dbReference>
<dbReference type="Gene3D" id="3.30.420.10">
    <property type="entry name" value="Ribonuclease H-like superfamily/Ribonuclease H"/>
    <property type="match status" value="1"/>
</dbReference>
<dbReference type="SUPFAM" id="SSF53098">
    <property type="entry name" value="Ribonuclease H-like"/>
    <property type="match status" value="1"/>
</dbReference>
<reference evidence="5 6" key="1">
    <citation type="submission" date="2021-03" db="EMBL/GenBank/DDBJ databases">
        <title>Sequencing the genomes of 1000 actinobacteria strains.</title>
        <authorList>
            <person name="Klenk H.-P."/>
        </authorList>
    </citation>
    <scope>NUCLEOTIDE SEQUENCE [LARGE SCALE GENOMIC DNA]</scope>
    <source>
        <strain evidence="5 6">DSM 46670</strain>
    </source>
</reference>
<comment type="similarity">
    <text evidence="3">Belongs to the transposase IS3/IS150/IS904 family.</text>
</comment>
<dbReference type="InterPro" id="IPR036397">
    <property type="entry name" value="RNaseH_sf"/>
</dbReference>
<evidence type="ECO:0000256" key="1">
    <source>
        <dbReference type="ARBA" id="ARBA00023125"/>
    </source>
</evidence>
<dbReference type="NCBIfam" id="NF033516">
    <property type="entry name" value="transpos_IS3"/>
    <property type="match status" value="1"/>
</dbReference>
<dbReference type="PANTHER" id="PTHR46889:SF6">
    <property type="entry name" value="TRANSPOSASE INSF FOR INSERTION SEQUENCE IS3B"/>
    <property type="match status" value="1"/>
</dbReference>
<evidence type="ECO:0000259" key="4">
    <source>
        <dbReference type="PROSITE" id="PS50994"/>
    </source>
</evidence>
<organism evidence="5 6">
    <name type="scientific">Kibdelosporangium banguiense</name>
    <dbReference type="NCBI Taxonomy" id="1365924"/>
    <lineage>
        <taxon>Bacteria</taxon>
        <taxon>Bacillati</taxon>
        <taxon>Actinomycetota</taxon>
        <taxon>Actinomycetes</taxon>
        <taxon>Pseudonocardiales</taxon>
        <taxon>Pseudonocardiaceae</taxon>
        <taxon>Kibdelosporangium</taxon>
    </lineage>
</organism>
<dbReference type="InterPro" id="IPR050900">
    <property type="entry name" value="Transposase_IS3/IS150/IS904"/>
</dbReference>
<dbReference type="Proteomes" id="UP001519332">
    <property type="component" value="Unassembled WGS sequence"/>
</dbReference>
<dbReference type="Pfam" id="PF00665">
    <property type="entry name" value="rve"/>
    <property type="match status" value="1"/>
</dbReference>
<dbReference type="InterPro" id="IPR048020">
    <property type="entry name" value="Transpos_IS3"/>
</dbReference>
<sequence>MSLAVFIADQRTSHDVPHAVACRALTVSESWFYKWHHRQHRPTPSEQRRVELDAAVAEAFEAAHGLHGSPRVLVDVRAAGWTVSEKTVAKSMARQGLVARAKKRRKNLTRPDKRAVPFPDLVKRDFTASAPNMKWVGDMTEIPTGEGKFYLSTAIDLFSRRLLGYATSCHPDAELAGETIKMAVAARGGKDRIAGVVFHSDRGSTYTAHDFTALCRKLGIQQSMGRTGSSLLTG</sequence>
<dbReference type="EMBL" id="JAGINW010000001">
    <property type="protein sequence ID" value="MBP2329541.1"/>
    <property type="molecule type" value="Genomic_DNA"/>
</dbReference>
<keyword evidence="1" id="KW-0238">DNA-binding</keyword>
<feature type="domain" description="Integrase catalytic" evidence="4">
    <location>
        <begin position="127"/>
        <end position="234"/>
    </location>
</feature>
<dbReference type="PANTHER" id="PTHR46889">
    <property type="entry name" value="TRANSPOSASE INSF FOR INSERTION SEQUENCE IS3B-RELATED"/>
    <property type="match status" value="1"/>
</dbReference>
<evidence type="ECO:0000256" key="2">
    <source>
        <dbReference type="ARBA" id="ARBA00037276"/>
    </source>
</evidence>
<dbReference type="PROSITE" id="PS50994">
    <property type="entry name" value="INTEGRASE"/>
    <property type="match status" value="1"/>
</dbReference>
<dbReference type="InterPro" id="IPR025948">
    <property type="entry name" value="HTH-like_dom"/>
</dbReference>
<proteinExistence type="inferred from homology"/>
<gene>
    <name evidence="5" type="ORF">JOF56_009926</name>
</gene>
<comment type="function">
    <text evidence="2">Involved in the transposition of the insertion sequence IS3.</text>
</comment>
<accession>A0ABS4TYT7</accession>
<protein>
    <submittedName>
        <fullName evidence="5">Transposase InsO family protein</fullName>
    </submittedName>
</protein>
<evidence type="ECO:0000313" key="6">
    <source>
        <dbReference type="Proteomes" id="UP001519332"/>
    </source>
</evidence>
<evidence type="ECO:0000256" key="3">
    <source>
        <dbReference type="ARBA" id="ARBA00043964"/>
    </source>
</evidence>
<dbReference type="InterPro" id="IPR001584">
    <property type="entry name" value="Integrase_cat-core"/>
</dbReference>
<dbReference type="InterPro" id="IPR012337">
    <property type="entry name" value="RNaseH-like_sf"/>
</dbReference>
<keyword evidence="6" id="KW-1185">Reference proteome</keyword>